<name>A0A318SR90_9DEIO</name>
<dbReference type="AlphaFoldDB" id="A0A318SR90"/>
<protein>
    <submittedName>
        <fullName evidence="1">Uncharacterized protein</fullName>
    </submittedName>
</protein>
<sequence>MNEYGFPLASTTHDIYLLRVWYEFDGPRPVWRASVLLPNDPRRRYFSEPDALLHFLGRHFQESSTDAIT</sequence>
<gene>
    <name evidence="1" type="ORF">DES52_103276</name>
</gene>
<organism evidence="1 2">
    <name type="scientific">Deinococcus yavapaiensis KR-236</name>
    <dbReference type="NCBI Taxonomy" id="694435"/>
    <lineage>
        <taxon>Bacteria</taxon>
        <taxon>Thermotogati</taxon>
        <taxon>Deinococcota</taxon>
        <taxon>Deinococci</taxon>
        <taxon>Deinococcales</taxon>
        <taxon>Deinococcaceae</taxon>
        <taxon>Deinococcus</taxon>
    </lineage>
</organism>
<accession>A0A318SR90</accession>
<evidence type="ECO:0000313" key="2">
    <source>
        <dbReference type="Proteomes" id="UP000248326"/>
    </source>
</evidence>
<keyword evidence="2" id="KW-1185">Reference proteome</keyword>
<reference evidence="1 2" key="1">
    <citation type="submission" date="2018-06" db="EMBL/GenBank/DDBJ databases">
        <title>Genomic Encyclopedia of Type Strains, Phase IV (KMG-IV): sequencing the most valuable type-strain genomes for metagenomic binning, comparative biology and taxonomic classification.</title>
        <authorList>
            <person name="Goeker M."/>
        </authorList>
    </citation>
    <scope>NUCLEOTIDE SEQUENCE [LARGE SCALE GENOMIC DNA]</scope>
    <source>
        <strain evidence="1 2">DSM 18048</strain>
    </source>
</reference>
<evidence type="ECO:0000313" key="1">
    <source>
        <dbReference type="EMBL" id="PYE55443.1"/>
    </source>
</evidence>
<comment type="caution">
    <text evidence="1">The sequence shown here is derived from an EMBL/GenBank/DDBJ whole genome shotgun (WGS) entry which is preliminary data.</text>
</comment>
<dbReference type="RefSeq" id="WP_110885777.1">
    <property type="nucleotide sequence ID" value="NZ_QJSX01000003.1"/>
</dbReference>
<dbReference type="Proteomes" id="UP000248326">
    <property type="component" value="Unassembled WGS sequence"/>
</dbReference>
<proteinExistence type="predicted"/>
<dbReference type="OrthoDB" id="72570at2"/>
<dbReference type="EMBL" id="QJSX01000003">
    <property type="protein sequence ID" value="PYE55443.1"/>
    <property type="molecule type" value="Genomic_DNA"/>
</dbReference>